<proteinExistence type="predicted"/>
<dbReference type="PANTHER" id="PTHR46994:SF1">
    <property type="entry name" value="5'-METHYLTHIOADENOSINE NUCLEOSIDASE"/>
    <property type="match status" value="1"/>
</dbReference>
<evidence type="ECO:0000313" key="2">
    <source>
        <dbReference type="EMBL" id="BCU02710.1"/>
    </source>
</evidence>
<feature type="domain" description="Nucleoside phosphorylase" evidence="1">
    <location>
        <begin position="116"/>
        <end position="249"/>
    </location>
</feature>
<dbReference type="InterPro" id="IPR000845">
    <property type="entry name" value="Nucleoside_phosphorylase_d"/>
</dbReference>
<dbReference type="InterPro" id="IPR035994">
    <property type="entry name" value="Nucleoside_phosphorylase_sf"/>
</dbReference>
<evidence type="ECO:0000259" key="1">
    <source>
        <dbReference type="Pfam" id="PF01048"/>
    </source>
</evidence>
<dbReference type="SUPFAM" id="SSF53167">
    <property type="entry name" value="Purine and uridine phosphorylases"/>
    <property type="match status" value="1"/>
</dbReference>
<dbReference type="Proteomes" id="UP001253637">
    <property type="component" value="Segment"/>
</dbReference>
<name>A0A811BN66_9VIRU</name>
<dbReference type="EMBL" id="LC625835">
    <property type="protein sequence ID" value="BCU02710.1"/>
    <property type="molecule type" value="Genomic_DNA"/>
</dbReference>
<dbReference type="Gene3D" id="3.40.50.1580">
    <property type="entry name" value="Nucleoside phosphorylase domain"/>
    <property type="match status" value="1"/>
</dbReference>
<protein>
    <submittedName>
        <fullName evidence="2">Nucleoside phosphorylase</fullName>
    </submittedName>
</protein>
<dbReference type="GO" id="GO:0008930">
    <property type="term" value="F:methylthioadenosine nucleosidase activity"/>
    <property type="evidence" value="ECO:0007669"/>
    <property type="project" value="InterPro"/>
</dbReference>
<dbReference type="InterPro" id="IPR044580">
    <property type="entry name" value="MTAN"/>
</dbReference>
<dbReference type="GO" id="GO:0009116">
    <property type="term" value="P:nucleoside metabolic process"/>
    <property type="evidence" value="ECO:0007669"/>
    <property type="project" value="InterPro"/>
</dbReference>
<reference evidence="2" key="1">
    <citation type="submission" date="2021-04" db="EMBL/GenBank/DDBJ databases">
        <title>Draft Genome Sequence of Pandoravirus japonicus, Isolated from the Sabaishi River of Niigata, Japan.</title>
        <authorList>
            <person name="Hosokawa N."/>
            <person name="Takahashi H."/>
            <person name="Aoki K."/>
            <person name="Takemura M."/>
        </authorList>
    </citation>
    <scope>NUCLEOTIDE SEQUENCE</scope>
</reference>
<organism evidence="2 3">
    <name type="scientific">Pandoravirus japonicus</name>
    <dbReference type="NCBI Taxonomy" id="2823154"/>
    <lineage>
        <taxon>Viruses</taxon>
        <taxon>Pandoravirus</taxon>
    </lineage>
</organism>
<dbReference type="PANTHER" id="PTHR46994">
    <property type="entry name" value="5'-METHYLTHIOADENOSINE/S-ADENOSYLHOMOCYSTEINE NUCLEOSIDASE 1"/>
    <property type="match status" value="1"/>
</dbReference>
<dbReference type="Pfam" id="PF01048">
    <property type="entry name" value="PNP_UDP_1"/>
    <property type="match status" value="1"/>
</dbReference>
<dbReference type="GO" id="GO:0019509">
    <property type="term" value="P:L-methionine salvage from methylthioadenosine"/>
    <property type="evidence" value="ECO:0007669"/>
    <property type="project" value="InterPro"/>
</dbReference>
<accession>A0A811BN66</accession>
<sequence length="290" mass="31319">MNHARLLVIAAALSLLLLPFAAPAAGATEADADRHGRVPKVGLVIAMNLELQPYLSILGLRETPSSLPWVAKQPLKLYEGKHNGIFYRAAWNGMCPYCNASYGVDQIQDQGAIPSVLALLADGFEPDILVSAGATGGWSENFHVNETGICANGRVAYYSDRNITDGNYGDYLYGWGNYPCAAIPQAILDKNKIKLANIATHHSFVPPPNEAARLTAWGADMVEEEGAAVAQQALINGIPFVKVGGVVNSYYYPQESCSTDAFFTCWNATCWTIAERTVGMLQDYLAPICD</sequence>
<evidence type="ECO:0000313" key="3">
    <source>
        <dbReference type="Proteomes" id="UP001253637"/>
    </source>
</evidence>